<dbReference type="Pfam" id="PF00180">
    <property type="entry name" value="Iso_dh"/>
    <property type="match status" value="1"/>
</dbReference>
<dbReference type="RefSeq" id="WP_308786970.1">
    <property type="nucleotide sequence ID" value="NZ_JAUSWB010000004.1"/>
</dbReference>
<reference evidence="4 5" key="1">
    <citation type="submission" date="2023-07" db="EMBL/GenBank/DDBJ databases">
        <title>Genomic Encyclopedia of Type Strains, Phase IV (KMG-IV): sequencing the most valuable type-strain genomes for metagenomic binning, comparative biology and taxonomic classification.</title>
        <authorList>
            <person name="Goeker M."/>
        </authorList>
    </citation>
    <scope>NUCLEOTIDE SEQUENCE [LARGE SCALE GENOMIC DNA]</scope>
    <source>
        <strain evidence="4 5">DSM 16419</strain>
    </source>
</reference>
<dbReference type="PANTHER" id="PTHR11835">
    <property type="entry name" value="DECARBOXYLATING DEHYDROGENASES-ISOCITRATE, ISOPROPYLMALATE, TARTRATE"/>
    <property type="match status" value="1"/>
</dbReference>
<dbReference type="EC" id="1.1.1.85" evidence="4"/>
<dbReference type="SMART" id="SM01329">
    <property type="entry name" value="Iso_dh"/>
    <property type="match status" value="1"/>
</dbReference>
<dbReference type="GO" id="GO:0003862">
    <property type="term" value="F:3-isopropylmalate dehydrogenase activity"/>
    <property type="evidence" value="ECO:0007669"/>
    <property type="project" value="UniProtKB-EC"/>
</dbReference>
<protein>
    <submittedName>
        <fullName evidence="4">3-isopropylmalate dehydrogenase</fullName>
        <ecNumber evidence="4">1.1.1.85</ecNumber>
    </submittedName>
</protein>
<evidence type="ECO:0000259" key="3">
    <source>
        <dbReference type="SMART" id="SM01329"/>
    </source>
</evidence>
<dbReference type="SUPFAM" id="SSF53659">
    <property type="entry name" value="Isocitrate/Isopropylmalate dehydrogenase-like"/>
    <property type="match status" value="1"/>
</dbReference>
<keyword evidence="2 4" id="KW-0560">Oxidoreductase</keyword>
<evidence type="ECO:0000313" key="4">
    <source>
        <dbReference type="EMBL" id="MDQ0428815.1"/>
    </source>
</evidence>
<dbReference type="Gene3D" id="3.40.718.10">
    <property type="entry name" value="Isopropylmalate Dehydrogenase"/>
    <property type="match status" value="1"/>
</dbReference>
<evidence type="ECO:0000256" key="2">
    <source>
        <dbReference type="ARBA" id="ARBA00023002"/>
    </source>
</evidence>
<dbReference type="EMBL" id="JAUSWB010000004">
    <property type="protein sequence ID" value="MDQ0428815.1"/>
    <property type="molecule type" value="Genomic_DNA"/>
</dbReference>
<dbReference type="InterPro" id="IPR019818">
    <property type="entry name" value="IsoCit/isopropylmalate_DH_CS"/>
</dbReference>
<comment type="caution">
    <text evidence="4">The sequence shown here is derived from an EMBL/GenBank/DDBJ whole genome shotgun (WGS) entry which is preliminary data.</text>
</comment>
<feature type="domain" description="Isopropylmalate dehydrogenase-like" evidence="3">
    <location>
        <begin position="4"/>
        <end position="349"/>
    </location>
</feature>
<gene>
    <name evidence="4" type="ORF">QOZ98_001642</name>
</gene>
<keyword evidence="5" id="KW-1185">Reference proteome</keyword>
<accession>A0ABU0GW91</accession>
<evidence type="ECO:0000313" key="5">
    <source>
        <dbReference type="Proteomes" id="UP001241988"/>
    </source>
</evidence>
<dbReference type="PANTHER" id="PTHR11835:SF34">
    <property type="entry name" value="ISOCITRATE DEHYDROGENASE [NAD] SUBUNIT ALPHA, MITOCHONDRIAL"/>
    <property type="match status" value="1"/>
</dbReference>
<proteinExistence type="inferred from homology"/>
<dbReference type="Proteomes" id="UP001241988">
    <property type="component" value="Unassembled WGS sequence"/>
</dbReference>
<name>A0ABU0GW91_9BACL</name>
<organism evidence="4 5">
    <name type="scientific">Planomicrobium stackebrandtii</name>
    <dbReference type="NCBI Taxonomy" id="253160"/>
    <lineage>
        <taxon>Bacteria</taxon>
        <taxon>Bacillati</taxon>
        <taxon>Bacillota</taxon>
        <taxon>Bacilli</taxon>
        <taxon>Bacillales</taxon>
        <taxon>Caryophanaceae</taxon>
        <taxon>Planomicrobium</taxon>
    </lineage>
</organism>
<dbReference type="InterPro" id="IPR024084">
    <property type="entry name" value="IsoPropMal-DH-like_dom"/>
</dbReference>
<dbReference type="PROSITE" id="PS00470">
    <property type="entry name" value="IDH_IMDH"/>
    <property type="match status" value="1"/>
</dbReference>
<evidence type="ECO:0000256" key="1">
    <source>
        <dbReference type="ARBA" id="ARBA00007769"/>
    </source>
</evidence>
<comment type="similarity">
    <text evidence="1">Belongs to the isocitrate and isopropylmalate dehydrogenases family.</text>
</comment>
<sequence length="360" mass="39306">MQYKLGVLKGDDIGLEVVPAAVKVMKESLANFPEVDVEWVDLPIGHTAYVESGETFPQETQDKLKELTGWILGPIGHMAYPKDDPKAINPHPIIRKVFDLHSNVRPSRSFDNVQSIHKDVDLVVVRENNEGFQPDRNMFAGTGEFMPNPDLAMSVRVISRRNSTAVAESAFELAMQRRKKVTAIHKDTVYKLGCGLFVECCRNVAKNYPEVEFDELIVDSAAAALVMKPQKFDVLVTTNMFGDILSDLTSGLVGGLGMAPGLSIGSEYSMAQATHGSAPDIAGKQLANPYAMILSGKMLLEWLAIKYDDQAMLQAAQAIEKAVSEVIIKGIMTPDMGGSATTEEMTEAICNQLSKKISIS</sequence>